<evidence type="ECO:0000256" key="1">
    <source>
        <dbReference type="SAM" id="MobiDB-lite"/>
    </source>
</evidence>
<reference evidence="2" key="1">
    <citation type="submission" date="2017-02" db="UniProtKB">
        <authorList>
            <consortium name="WormBaseParasite"/>
        </authorList>
    </citation>
    <scope>IDENTIFICATION</scope>
</reference>
<feature type="region of interest" description="Disordered" evidence="1">
    <location>
        <begin position="36"/>
        <end position="90"/>
    </location>
</feature>
<evidence type="ECO:0000313" key="2">
    <source>
        <dbReference type="WBParaSite" id="ASIM_0001868601-mRNA-1"/>
    </source>
</evidence>
<sequence length="123" mass="13351">LSDGINSANFYAHPPPSSWTEHLPLLGSYHPHATPFGIDSHQPSTSGYPMYDQGTFVAPPQHYMTSTPTAPPGATKQDDSDLAGEAEDDDMVDEDDEEGLIFKIDDNTNILSIAVREVSHSSH</sequence>
<dbReference type="WBParaSite" id="ASIM_0001868601-mRNA-1">
    <property type="protein sequence ID" value="ASIM_0001868601-mRNA-1"/>
    <property type="gene ID" value="ASIM_0001868601"/>
</dbReference>
<name>A0A0M3KCI6_ANISI</name>
<feature type="compositionally biased region" description="Acidic residues" evidence="1">
    <location>
        <begin position="80"/>
        <end position="90"/>
    </location>
</feature>
<protein>
    <submittedName>
        <fullName evidence="2">Deformed</fullName>
    </submittedName>
</protein>
<accession>A0A0M3KCI6</accession>
<dbReference type="AlphaFoldDB" id="A0A0M3KCI6"/>
<proteinExistence type="predicted"/>
<organism evidence="2">
    <name type="scientific">Anisakis simplex</name>
    <name type="common">Herring worm</name>
    <dbReference type="NCBI Taxonomy" id="6269"/>
    <lineage>
        <taxon>Eukaryota</taxon>
        <taxon>Metazoa</taxon>
        <taxon>Ecdysozoa</taxon>
        <taxon>Nematoda</taxon>
        <taxon>Chromadorea</taxon>
        <taxon>Rhabditida</taxon>
        <taxon>Spirurina</taxon>
        <taxon>Ascaridomorpha</taxon>
        <taxon>Ascaridoidea</taxon>
        <taxon>Anisakidae</taxon>
        <taxon>Anisakis</taxon>
        <taxon>Anisakis simplex complex</taxon>
    </lineage>
</organism>